<protein>
    <submittedName>
        <fullName evidence="2">FMN-dependent dehydrogenase domain-containing protein</fullName>
    </submittedName>
</protein>
<dbReference type="WBParaSite" id="ALUE_0001367601-mRNA-1">
    <property type="protein sequence ID" value="ALUE_0001367601-mRNA-1"/>
    <property type="gene ID" value="ALUE_0001367601"/>
</dbReference>
<dbReference type="AlphaFoldDB" id="A0A0M3I8J4"/>
<organism evidence="1 2">
    <name type="scientific">Ascaris lumbricoides</name>
    <name type="common">Giant roundworm</name>
    <dbReference type="NCBI Taxonomy" id="6252"/>
    <lineage>
        <taxon>Eukaryota</taxon>
        <taxon>Metazoa</taxon>
        <taxon>Ecdysozoa</taxon>
        <taxon>Nematoda</taxon>
        <taxon>Chromadorea</taxon>
        <taxon>Rhabditida</taxon>
        <taxon>Spirurina</taxon>
        <taxon>Ascaridomorpha</taxon>
        <taxon>Ascaridoidea</taxon>
        <taxon>Ascarididae</taxon>
        <taxon>Ascaris</taxon>
    </lineage>
</organism>
<accession>A0A0M3I8J4</accession>
<proteinExistence type="predicted"/>
<dbReference type="Proteomes" id="UP000036681">
    <property type="component" value="Unplaced"/>
</dbReference>
<evidence type="ECO:0000313" key="2">
    <source>
        <dbReference type="WBParaSite" id="ALUE_0001367601-mRNA-1"/>
    </source>
</evidence>
<evidence type="ECO:0000313" key="1">
    <source>
        <dbReference type="Proteomes" id="UP000036681"/>
    </source>
</evidence>
<reference evidence="2" key="1">
    <citation type="submission" date="2017-02" db="UniProtKB">
        <authorList>
            <consortium name="WormBaseParasite"/>
        </authorList>
    </citation>
    <scope>IDENTIFICATION</scope>
</reference>
<sequence length="158" mass="17311">MYSNTGDMTEHKGTRCSRLRAEKLGSEVAVEHGDHTNFWSSISMRMKGLSLGSSNHPTQLRLRFRWAPPIPPPFLYFASFLGRISSKLCFIFGAGAPILAGAAEGELSAFAIQLRQQIVLMACASRSIITHRDARSIVDKLPDLEILAKTAAPDIIAI</sequence>
<keyword evidence="1" id="KW-1185">Reference proteome</keyword>
<name>A0A0M3I8J4_ASCLU</name>